<evidence type="ECO:0000256" key="1">
    <source>
        <dbReference type="ARBA" id="ARBA00003217"/>
    </source>
</evidence>
<dbReference type="PRINTS" id="PR00725">
    <property type="entry name" value="DADACBPTASE1"/>
</dbReference>
<dbReference type="SUPFAM" id="SSF56601">
    <property type="entry name" value="beta-lactamase/transpeptidase-like"/>
    <property type="match status" value="1"/>
</dbReference>
<dbReference type="GO" id="GO:0009252">
    <property type="term" value="P:peptidoglycan biosynthetic process"/>
    <property type="evidence" value="ECO:0007669"/>
    <property type="project" value="UniProtKB-UniPathway"/>
</dbReference>
<evidence type="ECO:0000256" key="15">
    <source>
        <dbReference type="RuleBase" id="RU004016"/>
    </source>
</evidence>
<comment type="pathway">
    <text evidence="2">Cell wall biogenesis; peptidoglycan biosynthesis.</text>
</comment>
<dbReference type="Pfam" id="PF00768">
    <property type="entry name" value="Peptidase_S11"/>
    <property type="match status" value="1"/>
</dbReference>
<sequence length="450" mass="49198">MRGFNYHWYKKAVALLIVFMFFFQSGIGAYASDTDVGNSVSANKEKSNDTEDGKVMDTVNDANVVTETVEFTGPLAEQIRTDLEKAAEIVGDLTLTSEAVVLMEGSTGHIIYSKNETKELRPASITKIMTLLLIFDALDSGQIKMTDQVSVSEHAASMGGSQVFLEPFETQDVDTMIKCISIASANDASVAMAEFIAGSEEAFVSKMNEKAKALGMNHTNFVNCYGLDTDNHYTSALDVALMSRELIMKHPEISNYSTVWMDRFVHTTKRGQIEFGLNNTNKLIKSYQGITGLKTGSTGLAKYCLSATARRDGMDLIAVIMAAPDTKTRFAEAAKLLNYGFANCSIYTDNGEGLEIPEVAVKKGIEETVGGKLDTKFSYLCMKGTNPANITKEVKMSESLEAPVNITDVIGEITYYYDGKEIGKLSITAATPVGKAGYGDYFKRLVKKYF</sequence>
<comment type="catalytic activity">
    <reaction evidence="12">
        <text>Preferential cleavage: (Ac)2-L-Lys-D-Ala-|-D-Ala. Also transpeptidation of peptidyl-alanyl moieties that are N-acyl substituents of D-alanine.</text>
        <dbReference type="EC" id="3.4.16.4"/>
    </reaction>
</comment>
<dbReference type="PANTHER" id="PTHR21581">
    <property type="entry name" value="D-ALANYL-D-ALANINE CARBOXYPEPTIDASE"/>
    <property type="match status" value="1"/>
</dbReference>
<evidence type="ECO:0000256" key="12">
    <source>
        <dbReference type="ARBA" id="ARBA00034000"/>
    </source>
</evidence>
<dbReference type="UniPathway" id="UPA00219"/>
<evidence type="ECO:0000256" key="4">
    <source>
        <dbReference type="ARBA" id="ARBA00012448"/>
    </source>
</evidence>
<evidence type="ECO:0000256" key="5">
    <source>
        <dbReference type="ARBA" id="ARBA00022645"/>
    </source>
</evidence>
<dbReference type="AlphaFoldDB" id="A0A3D2XAI5"/>
<dbReference type="Pfam" id="PF07943">
    <property type="entry name" value="PBP5_C"/>
    <property type="match status" value="1"/>
</dbReference>
<dbReference type="EMBL" id="DPVV01000473">
    <property type="protein sequence ID" value="HCL03535.1"/>
    <property type="molecule type" value="Genomic_DNA"/>
</dbReference>
<evidence type="ECO:0000256" key="8">
    <source>
        <dbReference type="ARBA" id="ARBA00022801"/>
    </source>
</evidence>
<dbReference type="GO" id="GO:0008360">
    <property type="term" value="P:regulation of cell shape"/>
    <property type="evidence" value="ECO:0007669"/>
    <property type="project" value="UniProtKB-KW"/>
</dbReference>
<dbReference type="PANTHER" id="PTHR21581:SF6">
    <property type="entry name" value="TRAFFICKING PROTEIN PARTICLE COMPLEX SUBUNIT 12"/>
    <property type="match status" value="1"/>
</dbReference>
<dbReference type="InterPro" id="IPR012907">
    <property type="entry name" value="Peptidase_S11_C"/>
</dbReference>
<gene>
    <name evidence="17" type="ORF">DHW61_14190</name>
</gene>
<reference evidence="17 18" key="1">
    <citation type="journal article" date="2018" name="Nat. Biotechnol.">
        <title>A standardized bacterial taxonomy based on genome phylogeny substantially revises the tree of life.</title>
        <authorList>
            <person name="Parks D.H."/>
            <person name="Chuvochina M."/>
            <person name="Waite D.W."/>
            <person name="Rinke C."/>
            <person name="Skarshewski A."/>
            <person name="Chaumeil P.A."/>
            <person name="Hugenholtz P."/>
        </authorList>
    </citation>
    <scope>NUCLEOTIDE SEQUENCE [LARGE SCALE GENOMIC DNA]</scope>
    <source>
        <strain evidence="17">UBA11728</strain>
    </source>
</reference>
<evidence type="ECO:0000313" key="18">
    <source>
        <dbReference type="Proteomes" id="UP000262969"/>
    </source>
</evidence>
<dbReference type="EC" id="3.4.16.4" evidence="4"/>
<comment type="function">
    <text evidence="1">Removes C-terminal D-alanyl residues from sugar-peptide cell wall precursors.</text>
</comment>
<evidence type="ECO:0000256" key="10">
    <source>
        <dbReference type="ARBA" id="ARBA00022984"/>
    </source>
</evidence>
<evidence type="ECO:0000313" key="17">
    <source>
        <dbReference type="EMBL" id="HCL03535.1"/>
    </source>
</evidence>
<evidence type="ECO:0000256" key="6">
    <source>
        <dbReference type="ARBA" id="ARBA00022670"/>
    </source>
</evidence>
<organism evidence="17 18">
    <name type="scientific">Lachnoclostridium phytofermentans</name>
    <dbReference type="NCBI Taxonomy" id="66219"/>
    <lineage>
        <taxon>Bacteria</taxon>
        <taxon>Bacillati</taxon>
        <taxon>Bacillota</taxon>
        <taxon>Clostridia</taxon>
        <taxon>Lachnospirales</taxon>
        <taxon>Lachnospiraceae</taxon>
    </lineage>
</organism>
<feature type="active site" evidence="13">
    <location>
        <position position="184"/>
    </location>
</feature>
<keyword evidence="8" id="KW-0378">Hydrolase</keyword>
<accession>A0A3D2XAI5</accession>
<dbReference type="InterPro" id="IPR037167">
    <property type="entry name" value="Peptidase_S11_C_sf"/>
</dbReference>
<dbReference type="Proteomes" id="UP000262969">
    <property type="component" value="Unassembled WGS sequence"/>
</dbReference>
<dbReference type="InterPro" id="IPR012338">
    <property type="entry name" value="Beta-lactam/transpept-like"/>
</dbReference>
<keyword evidence="11" id="KW-0961">Cell wall biogenesis/degradation</keyword>
<dbReference type="SMART" id="SM00936">
    <property type="entry name" value="PBP5_C"/>
    <property type="match status" value="1"/>
</dbReference>
<dbReference type="GO" id="GO:0006508">
    <property type="term" value="P:proteolysis"/>
    <property type="evidence" value="ECO:0007669"/>
    <property type="project" value="UniProtKB-KW"/>
</dbReference>
<evidence type="ECO:0000259" key="16">
    <source>
        <dbReference type="SMART" id="SM00936"/>
    </source>
</evidence>
<comment type="similarity">
    <text evidence="3 15">Belongs to the peptidase S11 family.</text>
</comment>
<keyword evidence="9" id="KW-0133">Cell shape</keyword>
<evidence type="ECO:0000256" key="3">
    <source>
        <dbReference type="ARBA" id="ARBA00007164"/>
    </source>
</evidence>
<dbReference type="Gene3D" id="3.40.710.10">
    <property type="entry name" value="DD-peptidase/beta-lactamase superfamily"/>
    <property type="match status" value="1"/>
</dbReference>
<dbReference type="SUPFAM" id="SSF69189">
    <property type="entry name" value="Penicillin-binding protein associated domain"/>
    <property type="match status" value="1"/>
</dbReference>
<evidence type="ECO:0000256" key="7">
    <source>
        <dbReference type="ARBA" id="ARBA00022729"/>
    </source>
</evidence>
<dbReference type="InterPro" id="IPR001967">
    <property type="entry name" value="Peptidase_S11_N"/>
</dbReference>
<feature type="active site" description="Proton acceptor" evidence="13">
    <location>
        <position position="127"/>
    </location>
</feature>
<dbReference type="GO" id="GO:0071555">
    <property type="term" value="P:cell wall organization"/>
    <property type="evidence" value="ECO:0007669"/>
    <property type="project" value="UniProtKB-KW"/>
</dbReference>
<keyword evidence="6" id="KW-0645">Protease</keyword>
<evidence type="ECO:0000256" key="9">
    <source>
        <dbReference type="ARBA" id="ARBA00022960"/>
    </source>
</evidence>
<protein>
    <recommendedName>
        <fullName evidence="4">serine-type D-Ala-D-Ala carboxypeptidase</fullName>
        <ecNumber evidence="4">3.4.16.4</ecNumber>
    </recommendedName>
</protein>
<keyword evidence="7" id="KW-0732">Signal</keyword>
<dbReference type="InterPro" id="IPR018044">
    <property type="entry name" value="Peptidase_S11"/>
</dbReference>
<dbReference type="Gene3D" id="2.60.410.10">
    <property type="entry name" value="D-Ala-D-Ala carboxypeptidase, C-terminal domain"/>
    <property type="match status" value="1"/>
</dbReference>
<name>A0A3D2XAI5_9FIRM</name>
<feature type="binding site" evidence="14">
    <location>
        <position position="294"/>
    </location>
    <ligand>
        <name>substrate</name>
    </ligand>
</feature>
<evidence type="ECO:0000256" key="14">
    <source>
        <dbReference type="PIRSR" id="PIRSR618044-2"/>
    </source>
</evidence>
<evidence type="ECO:0000256" key="2">
    <source>
        <dbReference type="ARBA" id="ARBA00004752"/>
    </source>
</evidence>
<keyword evidence="10" id="KW-0573">Peptidoglycan synthesis</keyword>
<evidence type="ECO:0000256" key="13">
    <source>
        <dbReference type="PIRSR" id="PIRSR618044-1"/>
    </source>
</evidence>
<evidence type="ECO:0000256" key="11">
    <source>
        <dbReference type="ARBA" id="ARBA00023316"/>
    </source>
</evidence>
<feature type="active site" description="Acyl-ester intermediate" evidence="13">
    <location>
        <position position="124"/>
    </location>
</feature>
<keyword evidence="5 17" id="KW-0121">Carboxypeptidase</keyword>
<feature type="domain" description="Peptidase S11 D-Ala-D-Ala carboxypeptidase A C-terminal" evidence="16">
    <location>
        <begin position="341"/>
        <end position="435"/>
    </location>
</feature>
<comment type="caution">
    <text evidence="17">The sequence shown here is derived from an EMBL/GenBank/DDBJ whole genome shotgun (WGS) entry which is preliminary data.</text>
</comment>
<dbReference type="InterPro" id="IPR015956">
    <property type="entry name" value="Peniciliin-bd_prot_C_sf"/>
</dbReference>
<dbReference type="GO" id="GO:0009002">
    <property type="term" value="F:serine-type D-Ala-D-Ala carboxypeptidase activity"/>
    <property type="evidence" value="ECO:0007669"/>
    <property type="project" value="UniProtKB-EC"/>
</dbReference>
<proteinExistence type="inferred from homology"/>